<comment type="caution">
    <text evidence="3">The sequence shown here is derived from an EMBL/GenBank/DDBJ whole genome shotgun (WGS) entry which is preliminary data.</text>
</comment>
<dbReference type="RefSeq" id="WP_103975408.1">
    <property type="nucleotide sequence ID" value="NZ_PGFZ01000011.1"/>
</dbReference>
<proteinExistence type="predicted"/>
<dbReference type="AlphaFoldDB" id="A0A2S5CHX7"/>
<accession>A0A2S5CHX7</accession>
<protein>
    <recommendedName>
        <fullName evidence="5">DUF2167 domain-containing protein</fullName>
    </recommendedName>
</protein>
<feature type="chain" id="PRO_5015449449" description="DUF2167 domain-containing protein" evidence="2">
    <location>
        <begin position="19"/>
        <end position="279"/>
    </location>
</feature>
<reference evidence="3 4" key="1">
    <citation type="submission" date="2017-11" db="EMBL/GenBank/DDBJ databases">
        <title>Draft Genome Sequence of Methylobacter psychrotolerans Sph1T, an Obligate Methanotroph from Low-Temperature Environments.</title>
        <authorList>
            <person name="Oshkin I.Y."/>
            <person name="Miroshnikov K."/>
            <person name="Belova S.E."/>
            <person name="Korzhenkov A."/>
            <person name="Toshchakov S.V."/>
            <person name="Dedysh S.N."/>
        </authorList>
    </citation>
    <scope>NUCLEOTIDE SEQUENCE [LARGE SCALE GENOMIC DNA]</scope>
    <source>
        <strain evidence="3 4">Sph1</strain>
    </source>
</reference>
<dbReference type="Proteomes" id="UP000237423">
    <property type="component" value="Unassembled WGS sequence"/>
</dbReference>
<keyword evidence="2" id="KW-0732">Signal</keyword>
<feature type="transmembrane region" description="Helical" evidence="1">
    <location>
        <begin position="245"/>
        <end position="271"/>
    </location>
</feature>
<evidence type="ECO:0000256" key="2">
    <source>
        <dbReference type="SAM" id="SignalP"/>
    </source>
</evidence>
<feature type="signal peptide" evidence="2">
    <location>
        <begin position="1"/>
        <end position="18"/>
    </location>
</feature>
<evidence type="ECO:0000313" key="4">
    <source>
        <dbReference type="Proteomes" id="UP000237423"/>
    </source>
</evidence>
<gene>
    <name evidence="3" type="ORF">AADEFJLK_03836</name>
</gene>
<evidence type="ECO:0008006" key="5">
    <source>
        <dbReference type="Google" id="ProtNLM"/>
    </source>
</evidence>
<organism evidence="3 4">
    <name type="scientific">Methylovulum psychrotolerans</name>
    <dbReference type="NCBI Taxonomy" id="1704499"/>
    <lineage>
        <taxon>Bacteria</taxon>
        <taxon>Pseudomonadati</taxon>
        <taxon>Pseudomonadota</taxon>
        <taxon>Gammaproteobacteria</taxon>
        <taxon>Methylococcales</taxon>
        <taxon>Methylococcaceae</taxon>
        <taxon>Methylovulum</taxon>
    </lineage>
</organism>
<keyword evidence="1" id="KW-0472">Membrane</keyword>
<keyword evidence="1" id="KW-0812">Transmembrane</keyword>
<keyword evidence="1" id="KW-1133">Transmembrane helix</keyword>
<name>A0A2S5CHX7_9GAMM</name>
<dbReference type="Pfam" id="PF09935">
    <property type="entry name" value="DUF2167"/>
    <property type="match status" value="1"/>
</dbReference>
<dbReference type="InterPro" id="IPR018682">
    <property type="entry name" value="DUF2167_membr"/>
</dbReference>
<sequence>MKLIPLFFILFLPFMASADTTPNPDDPLSAIRELDWHIGPRTETIAAKATLKTAQGFAFLDEANSKKYLELTGNIPEMGNFILLSIDHNWWASFSFNPLGYVKDDEEIDADALLKQIKDSDEPANGERTRLGIAPLYTEGWYVLPHYDKATKRLEWGLKLRSEGKEMLNYTIRILGRTGVINATLVSSPETLDTDVRTFKESLPGFDFNPGERYAEFKEGDRVAELGLAALIAGGAAAVATKKGFLTAILGFLAATWKFVAVAVVGLFSWLRSLFKKKS</sequence>
<evidence type="ECO:0000313" key="3">
    <source>
        <dbReference type="EMBL" id="POZ50423.1"/>
    </source>
</evidence>
<dbReference type="EMBL" id="PGFZ01000011">
    <property type="protein sequence ID" value="POZ50423.1"/>
    <property type="molecule type" value="Genomic_DNA"/>
</dbReference>
<evidence type="ECO:0000256" key="1">
    <source>
        <dbReference type="SAM" id="Phobius"/>
    </source>
</evidence>